<evidence type="ECO:0000256" key="1">
    <source>
        <dbReference type="ARBA" id="ARBA00000971"/>
    </source>
</evidence>
<evidence type="ECO:0000259" key="12">
    <source>
        <dbReference type="PROSITE" id="PS50865"/>
    </source>
</evidence>
<dbReference type="InterPro" id="IPR046357">
    <property type="entry name" value="PPIase_dom_sf"/>
</dbReference>
<dbReference type="Pfam" id="PF01753">
    <property type="entry name" value="zf-MYND"/>
    <property type="match status" value="1"/>
</dbReference>
<keyword evidence="5" id="KW-0862">Zinc</keyword>
<keyword evidence="3" id="KW-0479">Metal-binding</keyword>
<dbReference type="Gene3D" id="6.10.140.2220">
    <property type="match status" value="1"/>
</dbReference>
<evidence type="ECO:0000256" key="6">
    <source>
        <dbReference type="ARBA" id="ARBA00023110"/>
    </source>
</evidence>
<organism evidence="13 14">
    <name type="scientific">Naegleria lovaniensis</name>
    <name type="common">Amoeba</name>
    <dbReference type="NCBI Taxonomy" id="51637"/>
    <lineage>
        <taxon>Eukaryota</taxon>
        <taxon>Discoba</taxon>
        <taxon>Heterolobosea</taxon>
        <taxon>Tetramitia</taxon>
        <taxon>Eutetramitia</taxon>
        <taxon>Vahlkampfiidae</taxon>
        <taxon>Naegleria</taxon>
    </lineage>
</organism>
<dbReference type="Proteomes" id="UP000816034">
    <property type="component" value="Unassembled WGS sequence"/>
</dbReference>
<dbReference type="RefSeq" id="XP_044547992.1">
    <property type="nucleotide sequence ID" value="XM_044695274.1"/>
</dbReference>
<feature type="compositionally biased region" description="Low complexity" evidence="10">
    <location>
        <begin position="152"/>
        <end position="172"/>
    </location>
</feature>
<dbReference type="EMBL" id="PYSW02000024">
    <property type="protein sequence ID" value="KAG2382313.1"/>
    <property type="molecule type" value="Genomic_DNA"/>
</dbReference>
<feature type="domain" description="MYND-type" evidence="12">
    <location>
        <begin position="241"/>
        <end position="290"/>
    </location>
</feature>
<dbReference type="InterPro" id="IPR050689">
    <property type="entry name" value="FKBP-type_PPIase"/>
</dbReference>
<dbReference type="Pfam" id="PF00254">
    <property type="entry name" value="FKBP_C"/>
    <property type="match status" value="1"/>
</dbReference>
<dbReference type="SUPFAM" id="SSF144232">
    <property type="entry name" value="HIT/MYND zinc finger-like"/>
    <property type="match status" value="1"/>
</dbReference>
<dbReference type="GO" id="GO:0003755">
    <property type="term" value="F:peptidyl-prolyl cis-trans isomerase activity"/>
    <property type="evidence" value="ECO:0007669"/>
    <property type="project" value="UniProtKB-KW"/>
</dbReference>
<evidence type="ECO:0000256" key="3">
    <source>
        <dbReference type="ARBA" id="ARBA00022723"/>
    </source>
</evidence>
<reference evidence="13 14" key="1">
    <citation type="journal article" date="2018" name="BMC Genomics">
        <title>The genome of Naegleria lovaniensis, the basis for a comparative approach to unravel pathogenicity factors of the human pathogenic amoeba N. fowleri.</title>
        <authorList>
            <person name="Liechti N."/>
            <person name="Schurch N."/>
            <person name="Bruggmann R."/>
            <person name="Wittwer M."/>
        </authorList>
    </citation>
    <scope>NUCLEOTIDE SEQUENCE [LARGE SCALE GENOMIC DNA]</scope>
    <source>
        <strain evidence="13 14">ATCC 30569</strain>
    </source>
</reference>
<dbReference type="AlphaFoldDB" id="A0AA88GPR9"/>
<feature type="domain" description="PPIase FKBP-type" evidence="11">
    <location>
        <begin position="508"/>
        <end position="586"/>
    </location>
</feature>
<evidence type="ECO:0000256" key="9">
    <source>
        <dbReference type="PROSITE-ProRule" id="PRU00277"/>
    </source>
</evidence>
<gene>
    <name evidence="13" type="ORF">C9374_005515</name>
</gene>
<accession>A0AA88GPR9</accession>
<evidence type="ECO:0000256" key="4">
    <source>
        <dbReference type="ARBA" id="ARBA00022771"/>
    </source>
</evidence>
<dbReference type="GeneID" id="68097970"/>
<sequence>MNSINIADSANVVDTAPFENSNLSKRENELLNINRAGDTGHQHSQDWPDNRKKNEFGSATRCTGHHANCQSIIITAESSTTAPRSCVPNVGTVIQDPKTSNVRELNSVPNNEEALVHEPSETIVSLPTTTTSTSVSSEIMLKALFNTKTKKNSSSNTNSSNNNLTTTTTTSAAMYDTTTSSKRLASGLGLTKKETSQENVEFDLLYATKLSSISNKKSSRRHKKSTWSSSRPSREKMNQFCKYCKISERHLEKKNLSTLTQLKTCSLCREVRYCCKEHQVEDWPNHKIDCNSAVRARNNGIYCKTLKKGHSKYRPCEGDVVSIHYVARLLNGTIVDKTYKSIETNKYCSVSYDTSDDEDTENAFDDDNDPYIVKPPSNVYNDFEGWLSHANIQQRKSFAQHDDINAEDDDEHTSHSSQSDLTAATIDFSTGTSVTSSFYSEAGQSFLDEDQNSQRSTISSSSMISNPERTLEQSIEFENEAQDNWSDSSSGRAGGGTSSSTSNATIIFDSLQKDVEVVPDPLQFKIGKGQVPSGVEKAVKQMSLGERCYLVVAPSKESSKRDVISKRMKNANGYTIIYEIMLVHILRKRQYNEFDFENIQNMDSMNDHALIRLEEFTKDDDSYQSCYYEPFRPFLANVSSLSAQLY</sequence>
<evidence type="ECO:0000313" key="14">
    <source>
        <dbReference type="Proteomes" id="UP000816034"/>
    </source>
</evidence>
<dbReference type="EC" id="5.2.1.8" evidence="2 9"/>
<protein>
    <recommendedName>
        <fullName evidence="2 9">peptidylprolyl isomerase</fullName>
        <ecNumber evidence="2 9">5.2.1.8</ecNumber>
    </recommendedName>
</protein>
<dbReference type="PANTHER" id="PTHR10516">
    <property type="entry name" value="PEPTIDYL-PROLYL CIS-TRANS ISOMERASE"/>
    <property type="match status" value="1"/>
</dbReference>
<feature type="compositionally biased region" description="Low complexity" evidence="10">
    <location>
        <begin position="453"/>
        <end position="466"/>
    </location>
</feature>
<evidence type="ECO:0000256" key="10">
    <source>
        <dbReference type="SAM" id="MobiDB-lite"/>
    </source>
</evidence>
<feature type="region of interest" description="Disordered" evidence="10">
    <location>
        <begin position="148"/>
        <end position="172"/>
    </location>
</feature>
<dbReference type="Gene3D" id="3.10.50.40">
    <property type="match status" value="2"/>
</dbReference>
<dbReference type="GO" id="GO:0008270">
    <property type="term" value="F:zinc ion binding"/>
    <property type="evidence" value="ECO:0007669"/>
    <property type="project" value="UniProtKB-KW"/>
</dbReference>
<dbReference type="PROSITE" id="PS50059">
    <property type="entry name" value="FKBP_PPIASE"/>
    <property type="match status" value="1"/>
</dbReference>
<proteinExistence type="predicted"/>
<evidence type="ECO:0000256" key="5">
    <source>
        <dbReference type="ARBA" id="ARBA00022833"/>
    </source>
</evidence>
<name>A0AA88GPR9_NAELO</name>
<evidence type="ECO:0000256" key="8">
    <source>
        <dbReference type="PROSITE-ProRule" id="PRU00134"/>
    </source>
</evidence>
<evidence type="ECO:0000259" key="11">
    <source>
        <dbReference type="PROSITE" id="PS50059"/>
    </source>
</evidence>
<dbReference type="InterPro" id="IPR001179">
    <property type="entry name" value="PPIase_FKBP_dom"/>
</dbReference>
<evidence type="ECO:0000256" key="2">
    <source>
        <dbReference type="ARBA" id="ARBA00013194"/>
    </source>
</evidence>
<dbReference type="InterPro" id="IPR002893">
    <property type="entry name" value="Znf_MYND"/>
</dbReference>
<feature type="region of interest" description="Disordered" evidence="10">
    <location>
        <begin position="446"/>
        <end position="501"/>
    </location>
</feature>
<keyword evidence="7 9" id="KW-0413">Isomerase</keyword>
<evidence type="ECO:0000256" key="7">
    <source>
        <dbReference type="ARBA" id="ARBA00023235"/>
    </source>
</evidence>
<dbReference type="PANTHER" id="PTHR10516:SF443">
    <property type="entry name" value="FK506-BINDING PROTEIN 59-RELATED"/>
    <property type="match status" value="1"/>
</dbReference>
<keyword evidence="14" id="KW-1185">Reference proteome</keyword>
<keyword evidence="6 9" id="KW-0697">Rotamase</keyword>
<comment type="catalytic activity">
    <reaction evidence="1 9">
        <text>[protein]-peptidylproline (omega=180) = [protein]-peptidylproline (omega=0)</text>
        <dbReference type="Rhea" id="RHEA:16237"/>
        <dbReference type="Rhea" id="RHEA-COMP:10747"/>
        <dbReference type="Rhea" id="RHEA-COMP:10748"/>
        <dbReference type="ChEBI" id="CHEBI:83833"/>
        <dbReference type="ChEBI" id="CHEBI:83834"/>
        <dbReference type="EC" id="5.2.1.8"/>
    </reaction>
</comment>
<dbReference type="PROSITE" id="PS50865">
    <property type="entry name" value="ZF_MYND_2"/>
    <property type="match status" value="1"/>
</dbReference>
<comment type="caution">
    <text evidence="13">The sequence shown here is derived from an EMBL/GenBank/DDBJ whole genome shotgun (WGS) entry which is preliminary data.</text>
</comment>
<keyword evidence="4 8" id="KW-0863">Zinc-finger</keyword>
<evidence type="ECO:0000313" key="13">
    <source>
        <dbReference type="EMBL" id="KAG2382313.1"/>
    </source>
</evidence>
<dbReference type="SUPFAM" id="SSF54534">
    <property type="entry name" value="FKBP-like"/>
    <property type="match status" value="2"/>
</dbReference>